<sequence>MKREDAKINNKSINDILQIQRNRNEYKSNCNDDITKKEISKSDNNNEINNILKSREVNEITNEKNKTKIKLKNDYMSNNEYSCINFEKEVNLVFDPVLNNYFDPNDGKYYEIIN</sequence>
<organism evidence="1 2">
    <name type="scientific">Piromyces finnis</name>
    <dbReference type="NCBI Taxonomy" id="1754191"/>
    <lineage>
        <taxon>Eukaryota</taxon>
        <taxon>Fungi</taxon>
        <taxon>Fungi incertae sedis</taxon>
        <taxon>Chytridiomycota</taxon>
        <taxon>Chytridiomycota incertae sedis</taxon>
        <taxon>Neocallimastigomycetes</taxon>
        <taxon>Neocallimastigales</taxon>
        <taxon>Neocallimastigaceae</taxon>
        <taxon>Piromyces</taxon>
    </lineage>
</organism>
<evidence type="ECO:0008006" key="3">
    <source>
        <dbReference type="Google" id="ProtNLM"/>
    </source>
</evidence>
<proteinExistence type="predicted"/>
<dbReference type="OrthoDB" id="2020677at2759"/>
<accession>A0A1Y1VML3</accession>
<dbReference type="EMBL" id="MCFH01000002">
    <property type="protein sequence ID" value="ORX60166.1"/>
    <property type="molecule type" value="Genomic_DNA"/>
</dbReference>
<comment type="caution">
    <text evidence="1">The sequence shown here is derived from an EMBL/GenBank/DDBJ whole genome shotgun (WGS) entry which is preliminary data.</text>
</comment>
<keyword evidence="2" id="KW-1185">Reference proteome</keyword>
<evidence type="ECO:0000313" key="2">
    <source>
        <dbReference type="Proteomes" id="UP000193719"/>
    </source>
</evidence>
<reference evidence="1 2" key="2">
    <citation type="submission" date="2016-08" db="EMBL/GenBank/DDBJ databases">
        <title>Pervasive Adenine N6-methylation of Active Genes in Fungi.</title>
        <authorList>
            <consortium name="DOE Joint Genome Institute"/>
            <person name="Mondo S.J."/>
            <person name="Dannebaum R.O."/>
            <person name="Kuo R.C."/>
            <person name="Labutti K."/>
            <person name="Haridas S."/>
            <person name="Kuo A."/>
            <person name="Salamov A."/>
            <person name="Ahrendt S.R."/>
            <person name="Lipzen A."/>
            <person name="Sullivan W."/>
            <person name="Andreopoulos W.B."/>
            <person name="Clum A."/>
            <person name="Lindquist E."/>
            <person name="Daum C."/>
            <person name="Ramamoorthy G.K."/>
            <person name="Gryganskyi A."/>
            <person name="Culley D."/>
            <person name="Magnuson J.K."/>
            <person name="James T.Y."/>
            <person name="O'Malley M.A."/>
            <person name="Stajich J.E."/>
            <person name="Spatafora J.W."/>
            <person name="Visel A."/>
            <person name="Grigoriev I.V."/>
        </authorList>
    </citation>
    <scope>NUCLEOTIDE SEQUENCE [LARGE SCALE GENOMIC DNA]</scope>
    <source>
        <strain evidence="2">finn</strain>
    </source>
</reference>
<protein>
    <recommendedName>
        <fullName evidence="3">OCRE domain-containing protein</fullName>
    </recommendedName>
</protein>
<evidence type="ECO:0000313" key="1">
    <source>
        <dbReference type="EMBL" id="ORX60166.1"/>
    </source>
</evidence>
<name>A0A1Y1VML3_9FUNG</name>
<gene>
    <name evidence="1" type="ORF">BCR36DRAFT_52212</name>
</gene>
<dbReference type="Proteomes" id="UP000193719">
    <property type="component" value="Unassembled WGS sequence"/>
</dbReference>
<dbReference type="AlphaFoldDB" id="A0A1Y1VML3"/>
<reference evidence="1 2" key="1">
    <citation type="submission" date="2016-08" db="EMBL/GenBank/DDBJ databases">
        <title>Genomes of anaerobic fungi encode conserved fungal cellulosomes for biomass hydrolysis.</title>
        <authorList>
            <consortium name="DOE Joint Genome Institute"/>
            <person name="Haitjema C.H."/>
            <person name="Gilmore S.P."/>
            <person name="Henske J.K."/>
            <person name="Solomon K.V."/>
            <person name="De Groot R."/>
            <person name="Kuo A."/>
            <person name="Mondo S.J."/>
            <person name="Salamov A.A."/>
            <person name="Labutti K."/>
            <person name="Zhao Z."/>
            <person name="Chiniquy J."/>
            <person name="Barry K."/>
            <person name="Brewer H.M."/>
            <person name="Purvine S.O."/>
            <person name="Wright A.T."/>
            <person name="Boxma B."/>
            <person name="Van Alen T."/>
            <person name="Hackstein J.H."/>
            <person name="Baker S.E."/>
            <person name="Grigoriev I.V."/>
            <person name="O'Malley M.A."/>
        </authorList>
    </citation>
    <scope>NUCLEOTIDE SEQUENCE [LARGE SCALE GENOMIC DNA]</scope>
    <source>
        <strain evidence="2">finn</strain>
    </source>
</reference>